<dbReference type="GO" id="GO:0003729">
    <property type="term" value="F:mRNA binding"/>
    <property type="evidence" value="ECO:0007669"/>
    <property type="project" value="TreeGrafter"/>
</dbReference>
<dbReference type="GO" id="GO:0010494">
    <property type="term" value="C:cytoplasmic stress granule"/>
    <property type="evidence" value="ECO:0007669"/>
    <property type="project" value="TreeGrafter"/>
</dbReference>
<dbReference type="EMBL" id="JAATIP010000132">
    <property type="protein sequence ID" value="KAF4368952.1"/>
    <property type="molecule type" value="Genomic_DNA"/>
</dbReference>
<evidence type="ECO:0000313" key="4">
    <source>
        <dbReference type="Proteomes" id="UP000525078"/>
    </source>
</evidence>
<protein>
    <recommendedName>
        <fullName evidence="2">LsmAD domain-containing protein</fullName>
    </recommendedName>
</protein>
<dbReference type="InterPro" id="IPR025852">
    <property type="entry name" value="SM_dom_ATX"/>
</dbReference>
<dbReference type="Pfam" id="PF06741">
    <property type="entry name" value="LsmAD"/>
    <property type="match status" value="1"/>
</dbReference>
<dbReference type="Proteomes" id="UP000525078">
    <property type="component" value="Unassembled WGS sequence"/>
</dbReference>
<feature type="region of interest" description="Disordered" evidence="1">
    <location>
        <begin position="460"/>
        <end position="574"/>
    </location>
</feature>
<dbReference type="InterPro" id="IPR009604">
    <property type="entry name" value="LsmAD_domain"/>
</dbReference>
<feature type="compositionally biased region" description="Polar residues" evidence="1">
    <location>
        <begin position="382"/>
        <end position="399"/>
    </location>
</feature>
<dbReference type="AlphaFoldDB" id="A0A7J6FE30"/>
<feature type="compositionally biased region" description="Polar residues" evidence="1">
    <location>
        <begin position="501"/>
        <end position="511"/>
    </location>
</feature>
<reference evidence="3 4" key="1">
    <citation type="journal article" date="2020" name="bioRxiv">
        <title>Sequence and annotation of 42 cannabis genomes reveals extensive copy number variation in cannabinoid synthesis and pathogen resistance genes.</title>
        <authorList>
            <person name="Mckernan K.J."/>
            <person name="Helbert Y."/>
            <person name="Kane L.T."/>
            <person name="Ebling H."/>
            <person name="Zhang L."/>
            <person name="Liu B."/>
            <person name="Eaton Z."/>
            <person name="Mclaughlin S."/>
            <person name="Kingan S."/>
            <person name="Baybayan P."/>
            <person name="Concepcion G."/>
            <person name="Jordan M."/>
            <person name="Riva A."/>
            <person name="Barbazuk W."/>
            <person name="Harkins T."/>
        </authorList>
    </citation>
    <scope>NUCLEOTIDE SEQUENCE [LARGE SCALE GENOMIC DNA]</scope>
    <source>
        <strain evidence="4">cv. Jamaican Lion 4</strain>
        <tissue evidence="3">Leaf</tissue>
    </source>
</reference>
<accession>A0A7J6FE30</accession>
<dbReference type="InterPro" id="IPR045117">
    <property type="entry name" value="ATXN2-like"/>
</dbReference>
<feature type="non-terminal residue" evidence="3">
    <location>
        <position position="1"/>
    </location>
</feature>
<feature type="region of interest" description="Disordered" evidence="1">
    <location>
        <begin position="361"/>
        <end position="410"/>
    </location>
</feature>
<feature type="region of interest" description="Disordered" evidence="1">
    <location>
        <begin position="54"/>
        <end position="102"/>
    </location>
</feature>
<gene>
    <name evidence="3" type="ORF">F8388_021564</name>
</gene>
<sequence length="680" mass="73636">IVIFVTGLAVSLSIKPKLQTPTPTQISPSLHSPRDSPSEIFAFALMNMQPAVHSRSSANGFGRRRGERDVGTRPENRSQSGKSNSNNRLTSTGSKTGGHVSPSHDRLVYITTCFIGQHVDVHVKNGSIYSGIFHAANEKDFGIILKMARLTKDGSSRGQKSPAESVSKPPAKTLIIPSKELVQVIAKDVSVTSDGFLDEAQCEKQQELMIDSVISQSRQVELERELEPWIPDEDDPQCPELENIFDGHWNRGWDQFTANEALFGVKSTFDEELYTTKLERGPKTRELEKEAQRIAREIEGEDTRDLHLAEERGFQLSGNLDIDEETRFSSVFRGKIADDSGYDEDILVDSHNNDTFGDSCTSGISSSSSDWNKGKSNDGARASSSSCAMEQAQSSNSSVGVDLSRSGSYDHAGQLASEPLFKSSSATASESRILDNQLREHGGNVKEYSEKQAFIEGIQLSKPDDSSSSLNGKKDGSDKGGLSPNATSYAPSSVPLKGNEKTSSLSESVDTVVTGKAHGQAQAVNSHGRPGSSASSSSECAVTAAAPSGPGLSPSSSMGSLSSERSTLNPHAKEFKLNPNAKIFVPSSPIRPQSPVSDGSFYYPPTMPGVPQMHGMPVSIGIGPSFPHQQVMFNPQAGQPQTYFHPNAPQYGQQMLLGHPRQVLYMQNYQPEMPYKGREY</sequence>
<name>A0A7J6FE30_CANSA</name>
<feature type="compositionally biased region" description="Basic and acidic residues" evidence="1">
    <location>
        <begin position="64"/>
        <end position="76"/>
    </location>
</feature>
<dbReference type="PANTHER" id="PTHR12854">
    <property type="entry name" value="ATAXIN 2-RELATED"/>
    <property type="match status" value="1"/>
</dbReference>
<feature type="compositionally biased region" description="Low complexity" evidence="1">
    <location>
        <begin position="532"/>
        <end position="563"/>
    </location>
</feature>
<dbReference type="GO" id="GO:0034063">
    <property type="term" value="P:stress granule assembly"/>
    <property type="evidence" value="ECO:0007669"/>
    <property type="project" value="TreeGrafter"/>
</dbReference>
<dbReference type="PANTHER" id="PTHR12854:SF7">
    <property type="entry name" value="ATAXIN-2 HOMOLOG"/>
    <property type="match status" value="1"/>
</dbReference>
<proteinExistence type="predicted"/>
<comment type="caution">
    <text evidence="3">The sequence shown here is derived from an EMBL/GenBank/DDBJ whole genome shotgun (WGS) entry which is preliminary data.</text>
</comment>
<evidence type="ECO:0000313" key="3">
    <source>
        <dbReference type="EMBL" id="KAF4368952.1"/>
    </source>
</evidence>
<dbReference type="Pfam" id="PF14438">
    <property type="entry name" value="SM-ATX"/>
    <property type="match status" value="1"/>
</dbReference>
<dbReference type="SMART" id="SM01272">
    <property type="entry name" value="LsmAD"/>
    <property type="match status" value="1"/>
</dbReference>
<evidence type="ECO:0000256" key="1">
    <source>
        <dbReference type="SAM" id="MobiDB-lite"/>
    </source>
</evidence>
<feature type="domain" description="LsmAD" evidence="2">
    <location>
        <begin position="263"/>
        <end position="334"/>
    </location>
</feature>
<feature type="compositionally biased region" description="Polar residues" evidence="1">
    <location>
        <begin position="77"/>
        <end position="94"/>
    </location>
</feature>
<feature type="compositionally biased region" description="Low complexity" evidence="1">
    <location>
        <begin position="362"/>
        <end position="371"/>
    </location>
</feature>
<organism evidence="3 4">
    <name type="scientific">Cannabis sativa</name>
    <name type="common">Hemp</name>
    <name type="synonym">Marijuana</name>
    <dbReference type="NCBI Taxonomy" id="3483"/>
    <lineage>
        <taxon>Eukaryota</taxon>
        <taxon>Viridiplantae</taxon>
        <taxon>Streptophyta</taxon>
        <taxon>Embryophyta</taxon>
        <taxon>Tracheophyta</taxon>
        <taxon>Spermatophyta</taxon>
        <taxon>Magnoliopsida</taxon>
        <taxon>eudicotyledons</taxon>
        <taxon>Gunneridae</taxon>
        <taxon>Pentapetalae</taxon>
        <taxon>rosids</taxon>
        <taxon>fabids</taxon>
        <taxon>Rosales</taxon>
        <taxon>Cannabaceae</taxon>
        <taxon>Cannabis</taxon>
    </lineage>
</organism>
<evidence type="ECO:0000259" key="2">
    <source>
        <dbReference type="SMART" id="SM01272"/>
    </source>
</evidence>